<keyword evidence="2" id="KW-0472">Membrane</keyword>
<keyword evidence="2" id="KW-1133">Transmembrane helix</keyword>
<dbReference type="PANTHER" id="PTHR47041:SF7">
    <property type="entry name" value="PHOSPHATIDYLINOSITOL_PHOSPHATIDYLCHOLINE TRANSFER PROTEIN SFH12-LIKE ISOFORM X1"/>
    <property type="match status" value="1"/>
</dbReference>
<dbReference type="PANTHER" id="PTHR47041">
    <property type="entry name" value="SEC14 CYTOSOLIC FACTOR FAMILY PROTEIN / PHOSPHOGLYCERIDE TRANSFER FAMILY PROTEIN"/>
    <property type="match status" value="1"/>
</dbReference>
<accession>A0AAV1CA05</accession>
<evidence type="ECO:0000313" key="5">
    <source>
        <dbReference type="Proteomes" id="UP001161247"/>
    </source>
</evidence>
<feature type="compositionally biased region" description="Low complexity" evidence="1">
    <location>
        <begin position="149"/>
        <end position="164"/>
    </location>
</feature>
<dbReference type="PROSITE" id="PS50191">
    <property type="entry name" value="CRAL_TRIO"/>
    <property type="match status" value="1"/>
</dbReference>
<dbReference type="EMBL" id="OX459118">
    <property type="protein sequence ID" value="CAI9092440.1"/>
    <property type="molecule type" value="Genomic_DNA"/>
</dbReference>
<protein>
    <submittedName>
        <fullName evidence="4">OLC1v1027670C2</fullName>
    </submittedName>
</protein>
<dbReference type="Pfam" id="PF00650">
    <property type="entry name" value="CRAL_TRIO"/>
    <property type="match status" value="1"/>
</dbReference>
<evidence type="ECO:0000256" key="1">
    <source>
        <dbReference type="SAM" id="MobiDB-lite"/>
    </source>
</evidence>
<name>A0AAV1CA05_OLDCO</name>
<keyword evidence="2" id="KW-0812">Transmembrane</keyword>
<dbReference type="SUPFAM" id="SSF52087">
    <property type="entry name" value="CRAL/TRIO domain"/>
    <property type="match status" value="1"/>
</dbReference>
<feature type="transmembrane region" description="Helical" evidence="2">
    <location>
        <begin position="443"/>
        <end position="462"/>
    </location>
</feature>
<feature type="region of interest" description="Disordered" evidence="1">
    <location>
        <begin position="139"/>
        <end position="169"/>
    </location>
</feature>
<sequence length="475" mass="52741">MGDSLSGPNSNMLPEVRVSCRKKQSITYLAASASKVLSQKTVQSITSAKQHLQGSGVVGDLVLFLAMTAALEVVRRFSKAKCPFVWRALQTLQAIHFPPFKWFQRWLPFKGLAKSTEKLSRPMLVLSIATLFSDEAGYSPGNSDGATHSQDSSSPGAGSSSQTSRPEIGASTSENWLLQLDEELKKQGIERPERLGRDELLRFYAAVHGDFQKLIAAVKKTINWRQSYELLRPQELRAWSHLIFWHGHDTRQRPCLILRLGLACSTLQSSDMPLLVKAVVSQIEHGVLNLVKVEQPQIMVLMDCLGLSPLGFPINMMRSCATLLQDHYPNRLGSLMIVRLPHLARVVTQTLFQVLKPSTRRKVRTLGGNYLEILSECLESLPPFLGGNCTCSICLTMGAGQDGNGETSSAQQEAEPVDDRSVHEQLVELIIDDEDGQDFKKTITIAMMVLCVIFLLCLSIRLRETLSVIVLEKLM</sequence>
<organism evidence="4 5">
    <name type="scientific">Oldenlandia corymbosa var. corymbosa</name>
    <dbReference type="NCBI Taxonomy" id="529605"/>
    <lineage>
        <taxon>Eukaryota</taxon>
        <taxon>Viridiplantae</taxon>
        <taxon>Streptophyta</taxon>
        <taxon>Embryophyta</taxon>
        <taxon>Tracheophyta</taxon>
        <taxon>Spermatophyta</taxon>
        <taxon>Magnoliopsida</taxon>
        <taxon>eudicotyledons</taxon>
        <taxon>Gunneridae</taxon>
        <taxon>Pentapetalae</taxon>
        <taxon>asterids</taxon>
        <taxon>lamiids</taxon>
        <taxon>Gentianales</taxon>
        <taxon>Rubiaceae</taxon>
        <taxon>Rubioideae</taxon>
        <taxon>Spermacoceae</taxon>
        <taxon>Hedyotis-Oldenlandia complex</taxon>
        <taxon>Oldenlandia</taxon>
    </lineage>
</organism>
<evidence type="ECO:0000256" key="2">
    <source>
        <dbReference type="SAM" id="Phobius"/>
    </source>
</evidence>
<dbReference type="CDD" id="cd00170">
    <property type="entry name" value="SEC14"/>
    <property type="match status" value="1"/>
</dbReference>
<feature type="domain" description="CRAL-TRIO" evidence="3">
    <location>
        <begin position="232"/>
        <end position="393"/>
    </location>
</feature>
<dbReference type="Proteomes" id="UP001161247">
    <property type="component" value="Chromosome 1"/>
</dbReference>
<dbReference type="InterPro" id="IPR001251">
    <property type="entry name" value="CRAL-TRIO_dom"/>
</dbReference>
<reference evidence="4" key="1">
    <citation type="submission" date="2023-03" db="EMBL/GenBank/DDBJ databases">
        <authorList>
            <person name="Julca I."/>
        </authorList>
    </citation>
    <scope>NUCLEOTIDE SEQUENCE</scope>
</reference>
<proteinExistence type="predicted"/>
<evidence type="ECO:0000313" key="4">
    <source>
        <dbReference type="EMBL" id="CAI9092440.1"/>
    </source>
</evidence>
<gene>
    <name evidence="4" type="ORF">OLC1_LOCUS4110</name>
</gene>
<dbReference type="SMART" id="SM00516">
    <property type="entry name" value="SEC14"/>
    <property type="match status" value="1"/>
</dbReference>
<keyword evidence="5" id="KW-1185">Reference proteome</keyword>
<evidence type="ECO:0000259" key="3">
    <source>
        <dbReference type="PROSITE" id="PS50191"/>
    </source>
</evidence>
<dbReference type="Gene3D" id="3.40.525.10">
    <property type="entry name" value="CRAL-TRIO lipid binding domain"/>
    <property type="match status" value="1"/>
</dbReference>
<dbReference type="InterPro" id="IPR036865">
    <property type="entry name" value="CRAL-TRIO_dom_sf"/>
</dbReference>
<dbReference type="AlphaFoldDB" id="A0AAV1CA05"/>